<accession>B8FNK1</accession>
<protein>
    <submittedName>
        <fullName evidence="1">Uncharacterized protein</fullName>
    </submittedName>
</protein>
<keyword evidence="2" id="KW-1185">Reference proteome</keyword>
<gene>
    <name evidence="1" type="ordered locus">Dalk_4604</name>
</gene>
<dbReference type="EMBL" id="CP001322">
    <property type="protein sequence ID" value="ACL06282.1"/>
    <property type="molecule type" value="Genomic_DNA"/>
</dbReference>
<evidence type="ECO:0000313" key="1">
    <source>
        <dbReference type="EMBL" id="ACL06282.1"/>
    </source>
</evidence>
<dbReference type="AlphaFoldDB" id="B8FNK1"/>
<dbReference type="KEGG" id="dal:Dalk_4604"/>
<sequence length="48" mass="5713">METIAEIELALDLWNRLWWAANGPCALCIKGDCPNWERCRKRGIYRIY</sequence>
<evidence type="ECO:0000313" key="2">
    <source>
        <dbReference type="Proteomes" id="UP000000739"/>
    </source>
</evidence>
<reference evidence="1 2" key="1">
    <citation type="journal article" date="2012" name="Environ. Microbiol.">
        <title>The genome sequence of Desulfatibacillum alkenivorans AK-01: a blueprint for anaerobic alkane oxidation.</title>
        <authorList>
            <person name="Callaghan A.V."/>
            <person name="Morris B.E."/>
            <person name="Pereira I.A."/>
            <person name="McInerney M.J."/>
            <person name="Austin R.N."/>
            <person name="Groves J.T."/>
            <person name="Kukor J.J."/>
            <person name="Suflita J.M."/>
            <person name="Young L.Y."/>
            <person name="Zylstra G.J."/>
            <person name="Wawrik B."/>
        </authorList>
    </citation>
    <scope>NUCLEOTIDE SEQUENCE [LARGE SCALE GENOMIC DNA]</scope>
    <source>
        <strain evidence="1 2">AK-01</strain>
    </source>
</reference>
<proteinExistence type="predicted"/>
<organism evidence="1 2">
    <name type="scientific">Desulfatibacillum aliphaticivorans</name>
    <dbReference type="NCBI Taxonomy" id="218208"/>
    <lineage>
        <taxon>Bacteria</taxon>
        <taxon>Pseudomonadati</taxon>
        <taxon>Thermodesulfobacteriota</taxon>
        <taxon>Desulfobacteria</taxon>
        <taxon>Desulfobacterales</taxon>
        <taxon>Desulfatibacillaceae</taxon>
        <taxon>Desulfatibacillum</taxon>
    </lineage>
</organism>
<name>B8FNK1_DESAL</name>
<dbReference type="Proteomes" id="UP000000739">
    <property type="component" value="Chromosome"/>
</dbReference>
<dbReference type="HOGENOM" id="CLU_3151980_0_0_7"/>